<dbReference type="PANTHER" id="PTHR30003">
    <property type="entry name" value="L-LACTATE PERMEASE"/>
    <property type="match status" value="1"/>
</dbReference>
<dbReference type="InterPro" id="IPR003804">
    <property type="entry name" value="Lactate_perm"/>
</dbReference>
<name>A0A7K1YD85_9SPHI</name>
<feature type="transmembrane region" description="Helical" evidence="8">
    <location>
        <begin position="228"/>
        <end position="245"/>
    </location>
</feature>
<sequence>MAVILGLLFLLFGTFVLKSIRIGASAGIVIQILFALLNNSWSAVQTNALLNGLIISVELSLLLFGAITFYEFLKLNNRLEFLYRFVNTSPSRPFLLISFCFFLGSFFEGIAGFGIPAMLLIPLLVNAGFKPLTAIVCGLCGSFMAVCFGALGTPMIFGMNITQPGPTVTLVLLLYSPVTVLLPFLLTWLYGKIESVDVNWRKEVIKLFGAGLIYFGIFFVTSRFTVEYPSVFAGSVGMIVFMIVFNANARLYGFMFWIKSFGPYLCLVVLLLLGKPLLNQYAIVFSPSLRTISIYQPGLFFLMAILFITLYFHVAGKQYTLIDAYKISAKRVPATALTILMIVAFSQLIREELLQILGNFLKEQTLVVKPFFYLLAGTAGAFITGSATMSNLLLHGLLAAAGSYMTLYSAMLISGSAVGNVISLQNIVMAKSVLVNPPSERIVLKFNAVVLIASLCCIALLVFFCRDLSM</sequence>
<evidence type="ECO:0000313" key="10">
    <source>
        <dbReference type="Proteomes" id="UP000466586"/>
    </source>
</evidence>
<evidence type="ECO:0000256" key="7">
    <source>
        <dbReference type="ARBA" id="ARBA00023136"/>
    </source>
</evidence>
<organism evidence="9 10">
    <name type="scientific">Hufsiella arboris</name>
    <dbReference type="NCBI Taxonomy" id="2695275"/>
    <lineage>
        <taxon>Bacteria</taxon>
        <taxon>Pseudomonadati</taxon>
        <taxon>Bacteroidota</taxon>
        <taxon>Sphingobacteriia</taxon>
        <taxon>Sphingobacteriales</taxon>
        <taxon>Sphingobacteriaceae</taxon>
        <taxon>Hufsiella</taxon>
    </lineage>
</organism>
<comment type="caution">
    <text evidence="9">The sequence shown here is derived from an EMBL/GenBank/DDBJ whole genome shotgun (WGS) entry which is preliminary data.</text>
</comment>
<feature type="transmembrane region" description="Helical" evidence="8">
    <location>
        <begin position="251"/>
        <end position="273"/>
    </location>
</feature>
<evidence type="ECO:0000256" key="5">
    <source>
        <dbReference type="ARBA" id="ARBA00022692"/>
    </source>
</evidence>
<keyword evidence="7 8" id="KW-0472">Membrane</keyword>
<dbReference type="GO" id="GO:0005886">
    <property type="term" value="C:plasma membrane"/>
    <property type="evidence" value="ECO:0007669"/>
    <property type="project" value="UniProtKB-SubCell"/>
</dbReference>
<keyword evidence="4 8" id="KW-1003">Cell membrane</keyword>
<feature type="transmembrane region" description="Helical" evidence="8">
    <location>
        <begin position="332"/>
        <end position="350"/>
    </location>
</feature>
<dbReference type="PANTHER" id="PTHR30003:SF0">
    <property type="entry name" value="GLYCOLATE PERMEASE GLCA-RELATED"/>
    <property type="match status" value="1"/>
</dbReference>
<evidence type="ECO:0000256" key="3">
    <source>
        <dbReference type="ARBA" id="ARBA00022448"/>
    </source>
</evidence>
<evidence type="ECO:0000313" key="9">
    <source>
        <dbReference type="EMBL" id="MXV52556.1"/>
    </source>
</evidence>
<feature type="transmembrane region" description="Helical" evidence="8">
    <location>
        <begin position="442"/>
        <end position="464"/>
    </location>
</feature>
<feature type="transmembrane region" description="Helical" evidence="8">
    <location>
        <begin position="371"/>
        <end position="394"/>
    </location>
</feature>
<dbReference type="AlphaFoldDB" id="A0A7K1YD85"/>
<feature type="transmembrane region" description="Helical" evidence="8">
    <location>
        <begin position="133"/>
        <end position="157"/>
    </location>
</feature>
<dbReference type="GO" id="GO:0015129">
    <property type="term" value="F:lactate transmembrane transporter activity"/>
    <property type="evidence" value="ECO:0007669"/>
    <property type="project" value="UniProtKB-UniRule"/>
</dbReference>
<keyword evidence="5 8" id="KW-0812">Transmembrane</keyword>
<feature type="transmembrane region" description="Helical" evidence="8">
    <location>
        <begin position="169"/>
        <end position="191"/>
    </location>
</feature>
<feature type="transmembrane region" description="Helical" evidence="8">
    <location>
        <begin position="49"/>
        <end position="73"/>
    </location>
</feature>
<gene>
    <name evidence="9" type="ORF">GS399_16395</name>
</gene>
<keyword evidence="10" id="KW-1185">Reference proteome</keyword>
<comment type="subcellular location">
    <subcellularLocation>
        <location evidence="1 8">Cell membrane</location>
        <topology evidence="1 8">Multi-pass membrane protein</topology>
    </subcellularLocation>
</comment>
<dbReference type="GO" id="GO:0015295">
    <property type="term" value="F:solute:proton symporter activity"/>
    <property type="evidence" value="ECO:0007669"/>
    <property type="project" value="TreeGrafter"/>
</dbReference>
<feature type="transmembrane region" description="Helical" evidence="8">
    <location>
        <begin position="406"/>
        <end position="430"/>
    </location>
</feature>
<protein>
    <recommendedName>
        <fullName evidence="8">L-lactate permease</fullName>
    </recommendedName>
</protein>
<keyword evidence="3 8" id="KW-0813">Transport</keyword>
<dbReference type="EMBL" id="WVHT01000008">
    <property type="protein sequence ID" value="MXV52556.1"/>
    <property type="molecule type" value="Genomic_DNA"/>
</dbReference>
<feature type="transmembrane region" description="Helical" evidence="8">
    <location>
        <begin position="94"/>
        <end position="121"/>
    </location>
</feature>
<proteinExistence type="inferred from homology"/>
<evidence type="ECO:0000256" key="2">
    <source>
        <dbReference type="ARBA" id="ARBA00010100"/>
    </source>
</evidence>
<evidence type="ECO:0000256" key="1">
    <source>
        <dbReference type="ARBA" id="ARBA00004651"/>
    </source>
</evidence>
<keyword evidence="6 8" id="KW-1133">Transmembrane helix</keyword>
<evidence type="ECO:0000256" key="6">
    <source>
        <dbReference type="ARBA" id="ARBA00022989"/>
    </source>
</evidence>
<dbReference type="RefSeq" id="WP_160845731.1">
    <property type="nucleotide sequence ID" value="NZ_WVHT01000008.1"/>
</dbReference>
<dbReference type="Pfam" id="PF02652">
    <property type="entry name" value="Lactate_perm"/>
    <property type="match status" value="2"/>
</dbReference>
<feature type="transmembrane region" description="Helical" evidence="8">
    <location>
        <begin position="294"/>
        <end position="312"/>
    </location>
</feature>
<feature type="transmembrane region" description="Helical" evidence="8">
    <location>
        <begin position="203"/>
        <end position="221"/>
    </location>
</feature>
<evidence type="ECO:0000256" key="4">
    <source>
        <dbReference type="ARBA" id="ARBA00022475"/>
    </source>
</evidence>
<comment type="function">
    <text evidence="8">Uptake of L-lactate across the membrane. Can also transport D-lactate and glycolate.</text>
</comment>
<dbReference type="Proteomes" id="UP000466586">
    <property type="component" value="Unassembled WGS sequence"/>
</dbReference>
<comment type="similarity">
    <text evidence="2 8">Belongs to the lactate permease family.</text>
</comment>
<evidence type="ECO:0000256" key="8">
    <source>
        <dbReference type="RuleBase" id="RU365092"/>
    </source>
</evidence>
<accession>A0A7K1YD85</accession>
<reference evidence="9 10" key="1">
    <citation type="submission" date="2019-11" db="EMBL/GenBank/DDBJ databases">
        <title>Pedobacter sp. HMF7647 Genome sequencing and assembly.</title>
        <authorList>
            <person name="Kang H."/>
            <person name="Kim H."/>
            <person name="Joh K."/>
        </authorList>
    </citation>
    <scope>NUCLEOTIDE SEQUENCE [LARGE SCALE GENOMIC DNA]</scope>
    <source>
        <strain evidence="9 10">HMF7647</strain>
    </source>
</reference>